<dbReference type="Pfam" id="PF13559">
    <property type="entry name" value="DUF4129"/>
    <property type="match status" value="1"/>
</dbReference>
<organism evidence="4 5">
    <name type="scientific">Propioniciclava soli</name>
    <dbReference type="NCBI Taxonomy" id="2775081"/>
    <lineage>
        <taxon>Bacteria</taxon>
        <taxon>Bacillati</taxon>
        <taxon>Actinomycetota</taxon>
        <taxon>Actinomycetes</taxon>
        <taxon>Propionibacteriales</taxon>
        <taxon>Propionibacteriaceae</taxon>
        <taxon>Propioniciclava</taxon>
    </lineage>
</organism>
<evidence type="ECO:0000259" key="3">
    <source>
        <dbReference type="Pfam" id="PF13559"/>
    </source>
</evidence>
<evidence type="ECO:0000256" key="2">
    <source>
        <dbReference type="SAM" id="Phobius"/>
    </source>
</evidence>
<protein>
    <submittedName>
        <fullName evidence="4">DUF4129 domain-containing protein</fullName>
    </submittedName>
</protein>
<feature type="domain" description="Protein-glutamine gamma-glutamyltransferase-like C-terminal" evidence="3">
    <location>
        <begin position="158"/>
        <end position="227"/>
    </location>
</feature>
<accession>A0ABZ3C6L4</accession>
<feature type="region of interest" description="Disordered" evidence="1">
    <location>
        <begin position="33"/>
        <end position="58"/>
    </location>
</feature>
<evidence type="ECO:0000313" key="4">
    <source>
        <dbReference type="EMBL" id="WZW97902.1"/>
    </source>
</evidence>
<gene>
    <name evidence="4" type="ORF">PCC79_13525</name>
</gene>
<sequence>MERAQRGRVVGVALGTVALLLVMAWAATSPLGPLLQDTPRPTTPPSPMVVPTASPEPAPTQTMFPEIEPNETATQVFGWVLMTVGALLGLLVLAVLVRWLLRVRWRAPGVGRGGDETRTEEGVEVSADEITADAAETLAASLARLRSGLAVGDAIVACWRRLEEVAAASGVPRGPADTAEEFTVDVLRHTPADPADLHRLADLYRAAMFSGRPLGDAARDRAVDCLESLLAAFAAGAPHDGARP</sequence>
<evidence type="ECO:0000256" key="1">
    <source>
        <dbReference type="SAM" id="MobiDB-lite"/>
    </source>
</evidence>
<dbReference type="EMBL" id="CP115965">
    <property type="protein sequence ID" value="WZW97902.1"/>
    <property type="molecule type" value="Genomic_DNA"/>
</dbReference>
<keyword evidence="2" id="KW-0812">Transmembrane</keyword>
<keyword evidence="5" id="KW-1185">Reference proteome</keyword>
<dbReference type="RefSeq" id="WP_232548391.1">
    <property type="nucleotide sequence ID" value="NZ_CP115965.1"/>
</dbReference>
<dbReference type="Proteomes" id="UP001434337">
    <property type="component" value="Chromosome"/>
</dbReference>
<name>A0ABZ3C6L4_9ACTN</name>
<feature type="compositionally biased region" description="Pro residues" evidence="1">
    <location>
        <begin position="41"/>
        <end position="58"/>
    </location>
</feature>
<dbReference type="InterPro" id="IPR025403">
    <property type="entry name" value="TgpA-like_C"/>
</dbReference>
<keyword evidence="2" id="KW-1133">Transmembrane helix</keyword>
<evidence type="ECO:0000313" key="5">
    <source>
        <dbReference type="Proteomes" id="UP001434337"/>
    </source>
</evidence>
<keyword evidence="2" id="KW-0472">Membrane</keyword>
<feature type="transmembrane region" description="Helical" evidence="2">
    <location>
        <begin position="76"/>
        <end position="101"/>
    </location>
</feature>
<reference evidence="4 5" key="1">
    <citation type="journal article" date="2023" name="Environ Microbiome">
        <title>A coral-associated actinobacterium mitigates coral bleaching under heat stress.</title>
        <authorList>
            <person name="Li J."/>
            <person name="Zou Y."/>
            <person name="Li Q."/>
            <person name="Zhang J."/>
            <person name="Bourne D.G."/>
            <person name="Lyu Y."/>
            <person name="Liu C."/>
            <person name="Zhang S."/>
        </authorList>
    </citation>
    <scope>NUCLEOTIDE SEQUENCE [LARGE SCALE GENOMIC DNA]</scope>
    <source>
        <strain evidence="4 5">SCSIO 13291</strain>
    </source>
</reference>
<proteinExistence type="predicted"/>